<dbReference type="EC" id="3.6.3.-" evidence="6"/>
<evidence type="ECO:0000313" key="9">
    <source>
        <dbReference type="Proteomes" id="UP000481964"/>
    </source>
</evidence>
<gene>
    <name evidence="6" type="ORF">ERS852490_01027</name>
    <name evidence="7" type="ORF">GKE48_10610</name>
</gene>
<dbReference type="GO" id="GO:0016887">
    <property type="term" value="F:ATP hydrolysis activity"/>
    <property type="evidence" value="ECO:0007669"/>
    <property type="project" value="InterPro"/>
</dbReference>
<name>A0A174YWQ6_9FIRM</name>
<dbReference type="Proteomes" id="UP000095621">
    <property type="component" value="Unassembled WGS sequence"/>
</dbReference>
<dbReference type="PANTHER" id="PTHR43335">
    <property type="entry name" value="ABC TRANSPORTER, ATP-BINDING PROTEIN"/>
    <property type="match status" value="1"/>
</dbReference>
<dbReference type="PROSITE" id="PS50893">
    <property type="entry name" value="ABC_TRANSPORTER_2"/>
    <property type="match status" value="1"/>
</dbReference>
<dbReference type="PANTHER" id="PTHR43335:SF4">
    <property type="entry name" value="ABC TRANSPORTER, ATP-BINDING PROTEIN"/>
    <property type="match status" value="1"/>
</dbReference>
<dbReference type="Gene3D" id="3.40.50.300">
    <property type="entry name" value="P-loop containing nucleotide triphosphate hydrolases"/>
    <property type="match status" value="1"/>
</dbReference>
<dbReference type="InterPro" id="IPR003439">
    <property type="entry name" value="ABC_transporter-like_ATP-bd"/>
</dbReference>
<feature type="domain" description="ABC transporter" evidence="5">
    <location>
        <begin position="3"/>
        <end position="213"/>
    </location>
</feature>
<dbReference type="InterPro" id="IPR017871">
    <property type="entry name" value="ABC_transporter-like_CS"/>
</dbReference>
<dbReference type="EMBL" id="WKRD01000007">
    <property type="protein sequence ID" value="MSC57886.1"/>
    <property type="molecule type" value="Genomic_DNA"/>
</dbReference>
<dbReference type="PROSITE" id="PS00211">
    <property type="entry name" value="ABC_TRANSPORTER_1"/>
    <property type="match status" value="1"/>
</dbReference>
<reference evidence="7 9" key="2">
    <citation type="journal article" date="2019" name="Nat. Med.">
        <title>A library of human gut bacterial isolates paired with longitudinal multiomics data enables mechanistic microbiome research.</title>
        <authorList>
            <person name="Poyet M."/>
            <person name="Groussin M."/>
            <person name="Gibbons S.M."/>
            <person name="Avila-Pacheco J."/>
            <person name="Jiang X."/>
            <person name="Kearney S.M."/>
            <person name="Perrotta A.R."/>
            <person name="Berdy B."/>
            <person name="Zhao S."/>
            <person name="Lieberman T.D."/>
            <person name="Swanson P.K."/>
            <person name="Smith M."/>
            <person name="Roesemann S."/>
            <person name="Alexander J.E."/>
            <person name="Rich S.A."/>
            <person name="Livny J."/>
            <person name="Vlamakis H."/>
            <person name="Clish C."/>
            <person name="Bullock K."/>
            <person name="Deik A."/>
            <person name="Scott J."/>
            <person name="Pierce K.A."/>
            <person name="Xavier R.J."/>
            <person name="Alm E.J."/>
        </authorList>
    </citation>
    <scope>NUCLEOTIDE SEQUENCE [LARGE SCALE GENOMIC DNA]</scope>
    <source>
        <strain evidence="7 9">BIOML-A1</strain>
    </source>
</reference>
<evidence type="ECO:0000313" key="8">
    <source>
        <dbReference type="Proteomes" id="UP000095621"/>
    </source>
</evidence>
<evidence type="ECO:0000259" key="5">
    <source>
        <dbReference type="PROSITE" id="PS50893"/>
    </source>
</evidence>
<evidence type="ECO:0000313" key="6">
    <source>
        <dbReference type="EMBL" id="CUQ76386.1"/>
    </source>
</evidence>
<keyword evidence="6" id="KW-0378">Hydrolase</keyword>
<dbReference type="GO" id="GO:0005524">
    <property type="term" value="F:ATP binding"/>
    <property type="evidence" value="ECO:0007669"/>
    <property type="project" value="UniProtKB-KW"/>
</dbReference>
<evidence type="ECO:0000256" key="2">
    <source>
        <dbReference type="ARBA" id="ARBA00022448"/>
    </source>
</evidence>
<dbReference type="RefSeq" id="WP_022097533.1">
    <property type="nucleotide sequence ID" value="NZ_CZBU01000002.1"/>
</dbReference>
<dbReference type="OrthoDB" id="9809205at2"/>
<dbReference type="SUPFAM" id="SSF52540">
    <property type="entry name" value="P-loop containing nucleoside triphosphate hydrolases"/>
    <property type="match status" value="1"/>
</dbReference>
<protein>
    <submittedName>
        <fullName evidence="7">ATP-binding cassette domain-containing protein</fullName>
    </submittedName>
    <submittedName>
        <fullName evidence="6">Fluoroquinolones export ATP-binding protein Rv2688c/MT2762</fullName>
        <ecNumber evidence="6">3.6.3.-</ecNumber>
    </submittedName>
</protein>
<evidence type="ECO:0000313" key="7">
    <source>
        <dbReference type="EMBL" id="MSC57886.1"/>
    </source>
</evidence>
<keyword evidence="3" id="KW-0547">Nucleotide-binding</keyword>
<evidence type="ECO:0000256" key="4">
    <source>
        <dbReference type="ARBA" id="ARBA00022840"/>
    </source>
</evidence>
<keyword evidence="2" id="KW-0813">Transport</keyword>
<dbReference type="SMART" id="SM00382">
    <property type="entry name" value="AAA"/>
    <property type="match status" value="1"/>
</dbReference>
<accession>A0A174YWQ6</accession>
<sequence>MYIELKNVSKKIKGIDILDDVSLRMESGKIYGFRGKNGSGKTMLMRAIAGLIKVTGTVDIDGKILGKDEMFPPSIGILIENPSFISNYTGFENLKTLASIRERIDDDKIRQTLTEVGLEPDDKRTFKKYSLGMKQRLGIAAAIMEDPDIIILDEPINALDDSGTEQVRQILLKHKQRGALIIIACHDADELEFLSDEIIEIAEGRIQPKKEKK</sequence>
<evidence type="ECO:0000256" key="3">
    <source>
        <dbReference type="ARBA" id="ARBA00022741"/>
    </source>
</evidence>
<proteinExistence type="inferred from homology"/>
<reference evidence="6 8" key="1">
    <citation type="submission" date="2015-09" db="EMBL/GenBank/DDBJ databases">
        <authorList>
            <consortium name="Pathogen Informatics"/>
        </authorList>
    </citation>
    <scope>NUCLEOTIDE SEQUENCE [LARGE SCALE GENOMIC DNA]</scope>
    <source>
        <strain evidence="6 8">2789STDY5834875</strain>
    </source>
</reference>
<dbReference type="Proteomes" id="UP000481964">
    <property type="component" value="Unassembled WGS sequence"/>
</dbReference>
<comment type="similarity">
    <text evidence="1">Belongs to the ABC transporter superfamily.</text>
</comment>
<dbReference type="InterPro" id="IPR027417">
    <property type="entry name" value="P-loop_NTPase"/>
</dbReference>
<evidence type="ECO:0000256" key="1">
    <source>
        <dbReference type="ARBA" id="ARBA00005417"/>
    </source>
</evidence>
<dbReference type="InterPro" id="IPR003593">
    <property type="entry name" value="AAA+_ATPase"/>
</dbReference>
<dbReference type="EMBL" id="CZBU01000002">
    <property type="protein sequence ID" value="CUQ76386.1"/>
    <property type="molecule type" value="Genomic_DNA"/>
</dbReference>
<dbReference type="Pfam" id="PF00005">
    <property type="entry name" value="ABC_tran"/>
    <property type="match status" value="1"/>
</dbReference>
<keyword evidence="4 6" id="KW-0067">ATP-binding</keyword>
<organism evidence="6 8">
    <name type="scientific">Lachnospira eligens</name>
    <dbReference type="NCBI Taxonomy" id="39485"/>
    <lineage>
        <taxon>Bacteria</taxon>
        <taxon>Bacillati</taxon>
        <taxon>Bacillota</taxon>
        <taxon>Clostridia</taxon>
        <taxon>Lachnospirales</taxon>
        <taxon>Lachnospiraceae</taxon>
        <taxon>Lachnospira</taxon>
    </lineage>
</organism>
<dbReference type="AlphaFoldDB" id="A0A174YWQ6"/>